<proteinExistence type="predicted"/>
<dbReference type="GO" id="GO:0031624">
    <property type="term" value="F:ubiquitin conjugating enzyme binding"/>
    <property type="evidence" value="ECO:0007669"/>
    <property type="project" value="TreeGrafter"/>
</dbReference>
<dbReference type="InterPro" id="IPR019193">
    <property type="entry name" value="UBQ-conj_enz_E2-bd_prot"/>
</dbReference>
<dbReference type="GO" id="GO:0061630">
    <property type="term" value="F:ubiquitin protein ligase activity"/>
    <property type="evidence" value="ECO:0007669"/>
    <property type="project" value="TreeGrafter"/>
</dbReference>
<dbReference type="EMBL" id="NHZQ01000066">
    <property type="protein sequence ID" value="PSK55704.1"/>
    <property type="molecule type" value="Genomic_DNA"/>
</dbReference>
<dbReference type="AlphaFoldDB" id="A0A2P8A5F9"/>
<dbReference type="GO" id="GO:0030332">
    <property type="term" value="F:cyclin binding"/>
    <property type="evidence" value="ECO:0007669"/>
    <property type="project" value="TreeGrafter"/>
</dbReference>
<sequence>MLFAEHLPFVQSTNLIIQLGSVLDSNTRLSIGDSGRSILLQHHGQEERIRLHAAVANIKHDSQLLPAPPLTSRISRLAALTRHKRSASGAEQQAILWTANQLDKDAQFLCGGRTSSGDFCHAVILGNTSIKAYKDLPSEGWADMMDLWHCHKPEEDHDHSALNEKGYSASSRLIAQTGVAMVDILTFLVSKEDCTNIKILEHEQNRIVCDRCGCLIGEVDTLCSGIRLYKPLLAFKSAQSEAITRHDTRLWLSSYLLSLIDTSGIRKFQGRYSDFTIWIFSPLVFYSLSTLGEDPKPALKIFYKKQLIEDRDQTMQLNKQNMQLDELTLPRDLEAALADALGMANTILPSEARKFQDWNVAFLDRFPPEGG</sequence>
<dbReference type="GO" id="GO:0006513">
    <property type="term" value="P:protein monoubiquitination"/>
    <property type="evidence" value="ECO:0007669"/>
    <property type="project" value="TreeGrafter"/>
</dbReference>
<dbReference type="GO" id="GO:0005634">
    <property type="term" value="C:nucleus"/>
    <property type="evidence" value="ECO:0007669"/>
    <property type="project" value="TreeGrafter"/>
</dbReference>
<dbReference type="Proteomes" id="UP000243723">
    <property type="component" value="Unassembled WGS sequence"/>
</dbReference>
<keyword evidence="2" id="KW-1185">Reference proteome</keyword>
<name>A0A2P8A5F9_9PEZI</name>
<organism evidence="1 2">
    <name type="scientific">Elsinoe australis</name>
    <dbReference type="NCBI Taxonomy" id="40998"/>
    <lineage>
        <taxon>Eukaryota</taxon>
        <taxon>Fungi</taxon>
        <taxon>Dikarya</taxon>
        <taxon>Ascomycota</taxon>
        <taxon>Pezizomycotina</taxon>
        <taxon>Dothideomycetes</taxon>
        <taxon>Dothideomycetidae</taxon>
        <taxon>Myriangiales</taxon>
        <taxon>Elsinoaceae</taxon>
        <taxon>Elsinoe</taxon>
    </lineage>
</organism>
<dbReference type="PANTHER" id="PTHR31531">
    <property type="entry name" value="E3 UBIQUITIN-PROTEIN LIGASE E3D FAMILY MEMBER"/>
    <property type="match status" value="1"/>
</dbReference>
<dbReference type="GO" id="GO:0005829">
    <property type="term" value="C:cytosol"/>
    <property type="evidence" value="ECO:0007669"/>
    <property type="project" value="TreeGrafter"/>
</dbReference>
<dbReference type="STRING" id="40998.A0A2P8A5F9"/>
<dbReference type="GO" id="GO:0000209">
    <property type="term" value="P:protein polyubiquitination"/>
    <property type="evidence" value="ECO:0007669"/>
    <property type="project" value="TreeGrafter"/>
</dbReference>
<protein>
    <submittedName>
        <fullName evidence="1">Uncharacterized protein</fullName>
    </submittedName>
</protein>
<dbReference type="GO" id="GO:0051865">
    <property type="term" value="P:protein autoubiquitination"/>
    <property type="evidence" value="ECO:0007669"/>
    <property type="project" value="TreeGrafter"/>
</dbReference>
<evidence type="ECO:0000313" key="2">
    <source>
        <dbReference type="Proteomes" id="UP000243723"/>
    </source>
</evidence>
<dbReference type="PANTHER" id="PTHR31531:SF2">
    <property type="entry name" value="E3 UBIQUITIN-PROTEIN LIGASE E3D"/>
    <property type="match status" value="1"/>
</dbReference>
<reference evidence="1 2" key="1">
    <citation type="submission" date="2017-05" db="EMBL/GenBank/DDBJ databases">
        <title>Draft genome sequence of Elsinoe australis.</title>
        <authorList>
            <person name="Cheng Q."/>
        </authorList>
    </citation>
    <scope>NUCLEOTIDE SEQUENCE [LARGE SCALE GENOMIC DNA]</scope>
    <source>
        <strain evidence="1 2">NL1</strain>
    </source>
</reference>
<evidence type="ECO:0000313" key="1">
    <source>
        <dbReference type="EMBL" id="PSK55704.1"/>
    </source>
</evidence>
<dbReference type="Pfam" id="PF09814">
    <property type="entry name" value="HECT_2"/>
    <property type="match status" value="1"/>
</dbReference>
<dbReference type="OrthoDB" id="66510at2759"/>
<gene>
    <name evidence="1" type="ORF">B9Z65_4582</name>
</gene>
<dbReference type="GO" id="GO:0043161">
    <property type="term" value="P:proteasome-mediated ubiquitin-dependent protein catabolic process"/>
    <property type="evidence" value="ECO:0007669"/>
    <property type="project" value="TreeGrafter"/>
</dbReference>
<dbReference type="GO" id="GO:0000151">
    <property type="term" value="C:ubiquitin ligase complex"/>
    <property type="evidence" value="ECO:0007669"/>
    <property type="project" value="TreeGrafter"/>
</dbReference>
<accession>A0A2P8A5F9</accession>
<comment type="caution">
    <text evidence="1">The sequence shown here is derived from an EMBL/GenBank/DDBJ whole genome shotgun (WGS) entry which is preliminary data.</text>
</comment>